<sequence length="74" mass="7381">MRRSQTLITLLIALALIAAPVAASTLDHRPSSAPIAQHPAQLSPAPWATLLTPPLAPGIPSADSAAAVARAAAA</sequence>
<organism evidence="2 3">
    <name type="scientific">Conexibacter stalactiti</name>
    <dbReference type="NCBI Taxonomy" id="1940611"/>
    <lineage>
        <taxon>Bacteria</taxon>
        <taxon>Bacillati</taxon>
        <taxon>Actinomycetota</taxon>
        <taxon>Thermoleophilia</taxon>
        <taxon>Solirubrobacterales</taxon>
        <taxon>Conexibacteraceae</taxon>
        <taxon>Conexibacter</taxon>
    </lineage>
</organism>
<dbReference type="Proteomes" id="UP001284601">
    <property type="component" value="Unassembled WGS sequence"/>
</dbReference>
<feature type="chain" id="PRO_5046079496" evidence="1">
    <location>
        <begin position="24"/>
        <end position="74"/>
    </location>
</feature>
<comment type="caution">
    <text evidence="2">The sequence shown here is derived from an EMBL/GenBank/DDBJ whole genome shotgun (WGS) entry which is preliminary data.</text>
</comment>
<dbReference type="EMBL" id="JAWSTH010000221">
    <property type="protein sequence ID" value="MDW5598909.1"/>
    <property type="molecule type" value="Genomic_DNA"/>
</dbReference>
<name>A0ABU4I3R5_9ACTN</name>
<protein>
    <submittedName>
        <fullName evidence="2">Uncharacterized protein</fullName>
    </submittedName>
</protein>
<feature type="non-terminal residue" evidence="2">
    <location>
        <position position="74"/>
    </location>
</feature>
<keyword evidence="3" id="KW-1185">Reference proteome</keyword>
<reference evidence="3" key="1">
    <citation type="submission" date="2023-07" db="EMBL/GenBank/DDBJ databases">
        <title>Conexibacter stalactiti sp. nov., isolated from stalactites in a lava cave and emended description of the genus Conexibacter.</title>
        <authorList>
            <person name="Lee S.D."/>
        </authorList>
    </citation>
    <scope>NUCLEOTIDE SEQUENCE [LARGE SCALE GENOMIC DNA]</scope>
    <source>
        <strain evidence="3">KCTC 39840</strain>
    </source>
</reference>
<proteinExistence type="predicted"/>
<evidence type="ECO:0000313" key="3">
    <source>
        <dbReference type="Proteomes" id="UP001284601"/>
    </source>
</evidence>
<feature type="signal peptide" evidence="1">
    <location>
        <begin position="1"/>
        <end position="23"/>
    </location>
</feature>
<evidence type="ECO:0000256" key="1">
    <source>
        <dbReference type="SAM" id="SignalP"/>
    </source>
</evidence>
<gene>
    <name evidence="2" type="ORF">R7226_31410</name>
</gene>
<accession>A0ABU4I3R5</accession>
<evidence type="ECO:0000313" key="2">
    <source>
        <dbReference type="EMBL" id="MDW5598909.1"/>
    </source>
</evidence>
<keyword evidence="1" id="KW-0732">Signal</keyword>